<dbReference type="PANTHER" id="PTHR20922">
    <property type="entry name" value="DNL-TYPE ZINC FINGER PROTEIN"/>
    <property type="match status" value="1"/>
</dbReference>
<protein>
    <submittedName>
        <fullName evidence="7">DNL zinc finger-domain-containing protein</fullName>
    </submittedName>
</protein>
<evidence type="ECO:0000256" key="3">
    <source>
        <dbReference type="ARBA" id="ARBA00022833"/>
    </source>
</evidence>
<evidence type="ECO:0000313" key="7">
    <source>
        <dbReference type="EMBL" id="KAK7533274.1"/>
    </source>
</evidence>
<keyword evidence="1" id="KW-0479">Metal-binding</keyword>
<accession>A0ABR1LDF7</accession>
<dbReference type="InterPro" id="IPR007853">
    <property type="entry name" value="Znf_DNL-typ"/>
</dbReference>
<evidence type="ECO:0000256" key="5">
    <source>
        <dbReference type="SAM" id="MobiDB-lite"/>
    </source>
</evidence>
<dbReference type="EMBL" id="JBBPEH010000010">
    <property type="protein sequence ID" value="KAK7533274.1"/>
    <property type="molecule type" value="Genomic_DNA"/>
</dbReference>
<evidence type="ECO:0000313" key="8">
    <source>
        <dbReference type="Proteomes" id="UP001360953"/>
    </source>
</evidence>
<evidence type="ECO:0000256" key="4">
    <source>
        <dbReference type="PROSITE-ProRule" id="PRU00834"/>
    </source>
</evidence>
<feature type="domain" description="DNL-type" evidence="6">
    <location>
        <begin position="86"/>
        <end position="187"/>
    </location>
</feature>
<keyword evidence="2 4" id="KW-0863">Zinc-finger</keyword>
<gene>
    <name evidence="7" type="ORF">J3D65DRAFT_576521</name>
</gene>
<dbReference type="PANTHER" id="PTHR20922:SF13">
    <property type="entry name" value="DNL-TYPE ZINC FINGER PROTEIN"/>
    <property type="match status" value="1"/>
</dbReference>
<dbReference type="RefSeq" id="XP_066652667.1">
    <property type="nucleotide sequence ID" value="XM_066797667.1"/>
</dbReference>
<feature type="region of interest" description="Disordered" evidence="5">
    <location>
        <begin position="170"/>
        <end position="221"/>
    </location>
</feature>
<evidence type="ECO:0000256" key="2">
    <source>
        <dbReference type="ARBA" id="ARBA00022771"/>
    </source>
</evidence>
<feature type="region of interest" description="Disordered" evidence="5">
    <location>
        <begin position="56"/>
        <end position="83"/>
    </location>
</feature>
<dbReference type="Pfam" id="PF05180">
    <property type="entry name" value="zf-DNL"/>
    <property type="match status" value="1"/>
</dbReference>
<keyword evidence="8" id="KW-1185">Reference proteome</keyword>
<feature type="compositionally biased region" description="Basic residues" evidence="5">
    <location>
        <begin position="29"/>
        <end position="42"/>
    </location>
</feature>
<feature type="region of interest" description="Disordered" evidence="5">
    <location>
        <begin position="21"/>
        <end position="42"/>
    </location>
</feature>
<evidence type="ECO:0000256" key="1">
    <source>
        <dbReference type="ARBA" id="ARBA00022723"/>
    </source>
</evidence>
<dbReference type="Proteomes" id="UP001360953">
    <property type="component" value="Unassembled WGS sequence"/>
</dbReference>
<feature type="compositionally biased region" description="Polar residues" evidence="5">
    <location>
        <begin position="197"/>
        <end position="221"/>
    </location>
</feature>
<dbReference type="PROSITE" id="PS51501">
    <property type="entry name" value="ZF_DNL"/>
    <property type="match status" value="1"/>
</dbReference>
<reference evidence="7 8" key="1">
    <citation type="submission" date="2024-04" db="EMBL/GenBank/DDBJ databases">
        <title>Phyllosticta paracitricarpa is synonymous to the EU quarantine fungus P. citricarpa based on phylogenomic analyses.</title>
        <authorList>
            <consortium name="Lawrence Berkeley National Laboratory"/>
            <person name="Van ingen-buijs V.A."/>
            <person name="Van westerhoven A.C."/>
            <person name="Haridas S."/>
            <person name="Skiadas P."/>
            <person name="Martin F."/>
            <person name="Groenewald J.Z."/>
            <person name="Crous P.W."/>
            <person name="Seidl M.F."/>
        </authorList>
    </citation>
    <scope>NUCLEOTIDE SEQUENCE [LARGE SCALE GENOMIC DNA]</scope>
    <source>
        <strain evidence="7 8">CPC 17464</strain>
    </source>
</reference>
<name>A0ABR1LDF7_9PEZI</name>
<sequence length="221" mass="24264">MRSSRTLLRLCSRQAQLFSAPRSAAAPARRVHTASRPQSHLRQHQAFLPQIQRRAFSHTPASRDSHDKPHHAPPVVPAGAEREVDPEIPAYNLTFTCRACTTRSAHRITKQGYHEGTVLVTCPGCKNRHLISDHLKVFQDQSVSLEDILKQAAEGGRQGVSLKRGALSSDGDLELWDDGTATPRQDALKPEPRAPSEPNNKPYGSSFAKNDPSTKGSGDKN</sequence>
<proteinExistence type="predicted"/>
<dbReference type="GeneID" id="92030573"/>
<organism evidence="7 8">
    <name type="scientific">Phyllosticta citribraziliensis</name>
    <dbReference type="NCBI Taxonomy" id="989973"/>
    <lineage>
        <taxon>Eukaryota</taxon>
        <taxon>Fungi</taxon>
        <taxon>Dikarya</taxon>
        <taxon>Ascomycota</taxon>
        <taxon>Pezizomycotina</taxon>
        <taxon>Dothideomycetes</taxon>
        <taxon>Dothideomycetes incertae sedis</taxon>
        <taxon>Botryosphaeriales</taxon>
        <taxon>Phyllostictaceae</taxon>
        <taxon>Phyllosticta</taxon>
    </lineage>
</organism>
<keyword evidence="3" id="KW-0862">Zinc</keyword>
<comment type="caution">
    <text evidence="7">The sequence shown here is derived from an EMBL/GenBank/DDBJ whole genome shotgun (WGS) entry which is preliminary data.</text>
</comment>
<dbReference type="InterPro" id="IPR024158">
    <property type="entry name" value="Mt_import_TIM15"/>
</dbReference>
<evidence type="ECO:0000259" key="6">
    <source>
        <dbReference type="PROSITE" id="PS51501"/>
    </source>
</evidence>